<dbReference type="AlphaFoldDB" id="A0A0C2I4L9"/>
<keyword evidence="1" id="KW-1133">Transmembrane helix</keyword>
<evidence type="ECO:0000313" key="4">
    <source>
        <dbReference type="Proteomes" id="UP000031535"/>
    </source>
</evidence>
<sequence>MKHPLRQLLAVVALCTITLPALAASTPAPAPAPTASTQAHQSPEQWLATLKQQHGNITLPSGIATLQLNDDFYYLSPADTERLLTEGWGNPPGHKTLGMIIPKSVSPLAANGWGVIVSYKNDGHISDDDAAKIDYTDLLKQMQADDEEDNKERRKQGYAGLSLLGWAEPPSYDQGSHKMYWARELKADDAQQTTLNYSIRVLGREGVLELNAVAAMADLQTIKQETPKILAFTNFTEGNRYADYDSKTDKLAPYGLAALVAGGIAAKAGLFAKIGVALLALKKFIVLGLVVIAGFFRKLFKRQ</sequence>
<feature type="chain" id="PRO_5002166747" evidence="2">
    <location>
        <begin position="24"/>
        <end position="303"/>
    </location>
</feature>
<dbReference type="EMBL" id="JXDG01000057">
    <property type="protein sequence ID" value="KIH81930.1"/>
    <property type="molecule type" value="Genomic_DNA"/>
</dbReference>
<accession>A0A0C2I4L9</accession>
<dbReference type="InterPro" id="IPR018682">
    <property type="entry name" value="DUF2167_membr"/>
</dbReference>
<gene>
    <name evidence="3" type="ORF">UCMB321_4235</name>
</gene>
<feature type="transmembrane region" description="Helical" evidence="1">
    <location>
        <begin position="274"/>
        <end position="296"/>
    </location>
</feature>
<protein>
    <submittedName>
        <fullName evidence="3">Putative inner membrane protein</fullName>
    </submittedName>
</protein>
<keyword evidence="4" id="KW-1185">Reference proteome</keyword>
<dbReference type="OrthoDB" id="196355at2"/>
<reference evidence="3 4" key="1">
    <citation type="submission" date="2015-01" db="EMBL/GenBank/DDBJ databases">
        <title>Complete genome of Pseudomonas batumici UCM B-321 producer of the batumin antibiotic with strong antistaphilococcal and potential anticancer activity.</title>
        <authorList>
            <person name="Klochko V.V."/>
            <person name="Zelena L.B."/>
            <person name="Elena K.A."/>
            <person name="Reva O.N."/>
        </authorList>
    </citation>
    <scope>NUCLEOTIDE SEQUENCE [LARGE SCALE GENOMIC DNA]</scope>
    <source>
        <strain evidence="3 4">UCM B-321</strain>
    </source>
</reference>
<evidence type="ECO:0000256" key="1">
    <source>
        <dbReference type="SAM" id="Phobius"/>
    </source>
</evidence>
<organism evidence="3 4">
    <name type="scientific">Pseudomonas batumici</name>
    <dbReference type="NCBI Taxonomy" id="226910"/>
    <lineage>
        <taxon>Bacteria</taxon>
        <taxon>Pseudomonadati</taxon>
        <taxon>Pseudomonadota</taxon>
        <taxon>Gammaproteobacteria</taxon>
        <taxon>Pseudomonadales</taxon>
        <taxon>Pseudomonadaceae</taxon>
        <taxon>Pseudomonas</taxon>
    </lineage>
</organism>
<keyword evidence="1" id="KW-0472">Membrane</keyword>
<comment type="caution">
    <text evidence="3">The sequence shown here is derived from an EMBL/GenBank/DDBJ whole genome shotgun (WGS) entry which is preliminary data.</text>
</comment>
<dbReference type="STRING" id="226910.UCMB321_4235"/>
<name>A0A0C2I4L9_9PSED</name>
<dbReference type="Pfam" id="PF09935">
    <property type="entry name" value="DUF2167"/>
    <property type="match status" value="1"/>
</dbReference>
<evidence type="ECO:0000256" key="2">
    <source>
        <dbReference type="SAM" id="SignalP"/>
    </source>
</evidence>
<proteinExistence type="predicted"/>
<dbReference type="PATRIC" id="fig|226910.6.peg.4228"/>
<dbReference type="RefSeq" id="WP_040070416.1">
    <property type="nucleotide sequence ID" value="NZ_JXDG01000057.1"/>
</dbReference>
<keyword evidence="2" id="KW-0732">Signal</keyword>
<dbReference type="Proteomes" id="UP000031535">
    <property type="component" value="Unassembled WGS sequence"/>
</dbReference>
<feature type="signal peptide" evidence="2">
    <location>
        <begin position="1"/>
        <end position="23"/>
    </location>
</feature>
<evidence type="ECO:0000313" key="3">
    <source>
        <dbReference type="EMBL" id="KIH81930.1"/>
    </source>
</evidence>
<keyword evidence="1" id="KW-0812">Transmembrane</keyword>